<keyword evidence="3" id="KW-1185">Reference proteome</keyword>
<dbReference type="PANTHER" id="PTHR28457">
    <property type="entry name" value="COILED-COIL DOMAIN-CONTAINING PROTEIN 189"/>
    <property type="match status" value="1"/>
</dbReference>
<feature type="coiled-coil region" evidence="1">
    <location>
        <begin position="194"/>
        <end position="221"/>
    </location>
</feature>
<dbReference type="EMBL" id="BEGY01000064">
    <property type="protein sequence ID" value="GAX81353.1"/>
    <property type="molecule type" value="Genomic_DNA"/>
</dbReference>
<accession>A0A250XE49</accession>
<organism evidence="2 3">
    <name type="scientific">Chlamydomonas eustigma</name>
    <dbReference type="NCBI Taxonomy" id="1157962"/>
    <lineage>
        <taxon>Eukaryota</taxon>
        <taxon>Viridiplantae</taxon>
        <taxon>Chlorophyta</taxon>
        <taxon>core chlorophytes</taxon>
        <taxon>Chlorophyceae</taxon>
        <taxon>CS clade</taxon>
        <taxon>Chlamydomonadales</taxon>
        <taxon>Chlamydomonadaceae</taxon>
        <taxon>Chlamydomonas</taxon>
    </lineage>
</organism>
<protein>
    <submittedName>
        <fullName evidence="2">Uncharacterized protein</fullName>
    </submittedName>
</protein>
<dbReference type="AlphaFoldDB" id="A0A250XE49"/>
<sequence>MTKEVWIYFSEEQLKDYIRLSTESDSATSADFLAGILGFKDYRFEARDAIKLDYASYNLAFASEQNFGLIRTAALYNFGHNLLLTCMGGASLADAEATAKSELISACRPKPGADTPFFSPEMVARIGQYFARTLFAHYRLYQQCFNTEQDLTEYTDSLLVETPIIPLFNEAIPEAEWIAQVEEKRVQKEAEEASAAAAAAAAAEKAELERTEREKAEAHAARMAELAKKPGTLEEAVEKMVALRLEKEREILATEYKSKEDILLQKLENLEARARPSTVAEAGKKK</sequence>
<dbReference type="Proteomes" id="UP000232323">
    <property type="component" value="Unassembled WGS sequence"/>
</dbReference>
<evidence type="ECO:0000313" key="3">
    <source>
        <dbReference type="Proteomes" id="UP000232323"/>
    </source>
</evidence>
<proteinExistence type="predicted"/>
<name>A0A250XE49_9CHLO</name>
<keyword evidence="1" id="KW-0175">Coiled coil</keyword>
<gene>
    <name evidence="2" type="ORF">CEUSTIGMA_g8784.t1</name>
</gene>
<evidence type="ECO:0000256" key="1">
    <source>
        <dbReference type="SAM" id="Coils"/>
    </source>
</evidence>
<comment type="caution">
    <text evidence="2">The sequence shown here is derived from an EMBL/GenBank/DDBJ whole genome shotgun (WGS) entry which is preliminary data.</text>
</comment>
<evidence type="ECO:0000313" key="2">
    <source>
        <dbReference type="EMBL" id="GAX81353.1"/>
    </source>
</evidence>
<dbReference type="STRING" id="1157962.A0A250XE49"/>
<dbReference type="InterPro" id="IPR032727">
    <property type="entry name" value="CLAMP"/>
</dbReference>
<dbReference type="Pfam" id="PF14769">
    <property type="entry name" value="CLAMP"/>
    <property type="match status" value="1"/>
</dbReference>
<dbReference type="PANTHER" id="PTHR28457:SF4">
    <property type="entry name" value="CRAL-TRIO DOMAIN-CONTAINING PROTEIN"/>
    <property type="match status" value="1"/>
</dbReference>
<reference evidence="2 3" key="1">
    <citation type="submission" date="2017-08" db="EMBL/GenBank/DDBJ databases">
        <title>Acidophilic green algal genome provides insights into adaptation to an acidic environment.</title>
        <authorList>
            <person name="Hirooka S."/>
            <person name="Hirose Y."/>
            <person name="Kanesaki Y."/>
            <person name="Higuchi S."/>
            <person name="Fujiwara T."/>
            <person name="Onuma R."/>
            <person name="Era A."/>
            <person name="Ohbayashi R."/>
            <person name="Uzuka A."/>
            <person name="Nozaki H."/>
            <person name="Yoshikawa H."/>
            <person name="Miyagishima S.Y."/>
        </authorList>
    </citation>
    <scope>NUCLEOTIDE SEQUENCE [LARGE SCALE GENOMIC DNA]</scope>
    <source>
        <strain evidence="2 3">NIES-2499</strain>
    </source>
</reference>
<dbReference type="OrthoDB" id="530909at2759"/>